<dbReference type="EMBL" id="JAOWKZ010000001">
    <property type="protein sequence ID" value="MCV2871608.1"/>
    <property type="molecule type" value="Genomic_DNA"/>
</dbReference>
<organism evidence="8 9">
    <name type="scientific">Albidovulum litorale</name>
    <dbReference type="NCBI Taxonomy" id="2984134"/>
    <lineage>
        <taxon>Bacteria</taxon>
        <taxon>Pseudomonadati</taxon>
        <taxon>Pseudomonadota</taxon>
        <taxon>Alphaproteobacteria</taxon>
        <taxon>Rhodobacterales</taxon>
        <taxon>Paracoccaceae</taxon>
        <taxon>Albidovulum</taxon>
    </lineage>
</organism>
<evidence type="ECO:0000256" key="6">
    <source>
        <dbReference type="ARBA" id="ARBA00023014"/>
    </source>
</evidence>
<dbReference type="RefSeq" id="WP_263738774.1">
    <property type="nucleotide sequence ID" value="NZ_JAOWKZ010000001.1"/>
</dbReference>
<dbReference type="Gene3D" id="3.90.380.10">
    <property type="entry name" value="Naphthalene 1,2-dioxygenase Alpha Subunit, Chain A, domain 1"/>
    <property type="match status" value="1"/>
</dbReference>
<dbReference type="Gene3D" id="2.102.10.10">
    <property type="entry name" value="Rieske [2Fe-2S] iron-sulphur domain"/>
    <property type="match status" value="1"/>
</dbReference>
<evidence type="ECO:0000256" key="3">
    <source>
        <dbReference type="ARBA" id="ARBA00022723"/>
    </source>
</evidence>
<dbReference type="SUPFAM" id="SSF55961">
    <property type="entry name" value="Bet v1-like"/>
    <property type="match status" value="1"/>
</dbReference>
<dbReference type="InterPro" id="IPR001663">
    <property type="entry name" value="Rng_hydr_dOase-A"/>
</dbReference>
<dbReference type="CDD" id="cd03469">
    <property type="entry name" value="Rieske_RO_Alpha_N"/>
    <property type="match status" value="1"/>
</dbReference>
<dbReference type="GO" id="GO:0051213">
    <property type="term" value="F:dioxygenase activity"/>
    <property type="evidence" value="ECO:0007669"/>
    <property type="project" value="UniProtKB-KW"/>
</dbReference>
<dbReference type="PRINTS" id="PR00090">
    <property type="entry name" value="RNGDIOXGNASE"/>
</dbReference>
<comment type="cofactor">
    <cofactor evidence="1">
        <name>Fe cation</name>
        <dbReference type="ChEBI" id="CHEBI:24875"/>
    </cofactor>
</comment>
<gene>
    <name evidence="8" type="ORF">OEZ71_04800</name>
</gene>
<evidence type="ECO:0000313" key="8">
    <source>
        <dbReference type="EMBL" id="MCV2871608.1"/>
    </source>
</evidence>
<dbReference type="InterPro" id="IPR017941">
    <property type="entry name" value="Rieske_2Fe-2S"/>
</dbReference>
<dbReference type="Pfam" id="PF00848">
    <property type="entry name" value="Ring_hydroxyl_A"/>
    <property type="match status" value="1"/>
</dbReference>
<dbReference type="Proteomes" id="UP001652564">
    <property type="component" value="Unassembled WGS sequence"/>
</dbReference>
<reference evidence="8 9" key="1">
    <citation type="submission" date="2022-10" db="EMBL/GenBank/DDBJ databases">
        <title>Defluviimonas sp. nov., isolated from ocean surface sediments.</title>
        <authorList>
            <person name="He W."/>
            <person name="Wang L."/>
            <person name="Zhang D.-F."/>
        </authorList>
    </citation>
    <scope>NUCLEOTIDE SEQUENCE [LARGE SCALE GENOMIC DNA]</scope>
    <source>
        <strain evidence="8 9">WL0050</strain>
    </source>
</reference>
<keyword evidence="3" id="KW-0479">Metal-binding</keyword>
<dbReference type="PANTHER" id="PTHR43756:SF5">
    <property type="entry name" value="CHOLINE MONOOXYGENASE, CHLOROPLASTIC"/>
    <property type="match status" value="1"/>
</dbReference>
<name>A0ABT2ZKQ8_9RHOB</name>
<comment type="caution">
    <text evidence="8">The sequence shown here is derived from an EMBL/GenBank/DDBJ whole genome shotgun (WGS) entry which is preliminary data.</text>
</comment>
<keyword evidence="5" id="KW-0408">Iron</keyword>
<evidence type="ECO:0000256" key="1">
    <source>
        <dbReference type="ARBA" id="ARBA00001962"/>
    </source>
</evidence>
<keyword evidence="6" id="KW-0411">Iron-sulfur</keyword>
<proteinExistence type="predicted"/>
<dbReference type="Pfam" id="PF00355">
    <property type="entry name" value="Rieske"/>
    <property type="match status" value="1"/>
</dbReference>
<dbReference type="SUPFAM" id="SSF50022">
    <property type="entry name" value="ISP domain"/>
    <property type="match status" value="1"/>
</dbReference>
<accession>A0ABT2ZKQ8</accession>
<evidence type="ECO:0000256" key="2">
    <source>
        <dbReference type="ARBA" id="ARBA00022714"/>
    </source>
</evidence>
<dbReference type="PANTHER" id="PTHR43756">
    <property type="entry name" value="CHOLINE MONOOXYGENASE, CHLOROPLASTIC"/>
    <property type="match status" value="1"/>
</dbReference>
<keyword evidence="8" id="KW-0223">Dioxygenase</keyword>
<sequence>MTEHRHPASPLLDHCPETLPASSYVDPDWYERERQTIWARNWVCAGRLDDLSPGTIRRFDLAGHNLILCRDRDGRVTAFHNTCRHRGSELCIEDNAELGKLIRCPYHAWAYDTNGRLISTAYATPTDDFRKEDHSLFPVHVRLWNGFVFLNLADEPGELAPDLGLAALDNWPMADLRTGHRLVKDIDCNWKIFWENYNECLHCPGIHPELCDMVPVYRDGIMSPEESSNWSADTERPTALRDKAVTWTMSGEPCGPEFPNLSADERANGHNFVTIYPTMYIVAHVDYVRAVSLMPLGPERTRLTAEWLFPAETLAQPGFDAASVAAFATIVMAQDGEACEMNQRGLRSSRYRHGRLMPQEFDIAKFHDWVRRQMNTTIGETP</sequence>
<dbReference type="PROSITE" id="PS51296">
    <property type="entry name" value="RIESKE"/>
    <property type="match status" value="1"/>
</dbReference>
<dbReference type="InterPro" id="IPR036922">
    <property type="entry name" value="Rieske_2Fe-2S_sf"/>
</dbReference>
<evidence type="ECO:0000259" key="7">
    <source>
        <dbReference type="PROSITE" id="PS51296"/>
    </source>
</evidence>
<evidence type="ECO:0000256" key="5">
    <source>
        <dbReference type="ARBA" id="ARBA00023004"/>
    </source>
</evidence>
<evidence type="ECO:0000313" key="9">
    <source>
        <dbReference type="Proteomes" id="UP001652564"/>
    </source>
</evidence>
<feature type="domain" description="Rieske" evidence="7">
    <location>
        <begin position="43"/>
        <end position="150"/>
    </location>
</feature>
<keyword evidence="2" id="KW-0001">2Fe-2S</keyword>
<keyword evidence="4" id="KW-0560">Oxidoreductase</keyword>
<protein>
    <submittedName>
        <fullName evidence="8">Aromatic ring-hydroxylating dioxygenase subunit alpha</fullName>
    </submittedName>
</protein>
<keyword evidence="9" id="KW-1185">Reference proteome</keyword>
<evidence type="ECO:0000256" key="4">
    <source>
        <dbReference type="ARBA" id="ARBA00023002"/>
    </source>
</evidence>
<dbReference type="InterPro" id="IPR015879">
    <property type="entry name" value="Ring_hydroxy_dOase_asu_C_dom"/>
</dbReference>